<organism evidence="1 2">
    <name type="scientific">Portunus trituberculatus</name>
    <name type="common">Swimming crab</name>
    <name type="synonym">Neptunus trituberculatus</name>
    <dbReference type="NCBI Taxonomy" id="210409"/>
    <lineage>
        <taxon>Eukaryota</taxon>
        <taxon>Metazoa</taxon>
        <taxon>Ecdysozoa</taxon>
        <taxon>Arthropoda</taxon>
        <taxon>Crustacea</taxon>
        <taxon>Multicrustacea</taxon>
        <taxon>Malacostraca</taxon>
        <taxon>Eumalacostraca</taxon>
        <taxon>Eucarida</taxon>
        <taxon>Decapoda</taxon>
        <taxon>Pleocyemata</taxon>
        <taxon>Brachyura</taxon>
        <taxon>Eubrachyura</taxon>
        <taxon>Portunoidea</taxon>
        <taxon>Portunidae</taxon>
        <taxon>Portuninae</taxon>
        <taxon>Portunus</taxon>
    </lineage>
</organism>
<dbReference type="Proteomes" id="UP000324222">
    <property type="component" value="Unassembled WGS sequence"/>
</dbReference>
<evidence type="ECO:0000313" key="2">
    <source>
        <dbReference type="Proteomes" id="UP000324222"/>
    </source>
</evidence>
<keyword evidence="2" id="KW-1185">Reference proteome</keyword>
<dbReference type="EMBL" id="VSRR010090674">
    <property type="protein sequence ID" value="MPC92274.1"/>
    <property type="molecule type" value="Genomic_DNA"/>
</dbReference>
<sequence>MEIRSSSVSKYNDMMTQSLNHKTLGHYKRESGQRRPLQIKILSPSITCAVPYLHDEHNSVLHNASLAKQVAGRGKTKQTHGAY</sequence>
<proteinExistence type="predicted"/>
<comment type="caution">
    <text evidence="1">The sequence shown here is derived from an EMBL/GenBank/DDBJ whole genome shotgun (WGS) entry which is preliminary data.</text>
</comment>
<name>A0A5B7JJ03_PORTR</name>
<gene>
    <name evidence="1" type="ORF">E2C01_087353</name>
</gene>
<reference evidence="1 2" key="1">
    <citation type="submission" date="2019-05" db="EMBL/GenBank/DDBJ databases">
        <title>Another draft genome of Portunus trituberculatus and its Hox gene families provides insights of decapod evolution.</title>
        <authorList>
            <person name="Jeong J.-H."/>
            <person name="Song I."/>
            <person name="Kim S."/>
            <person name="Choi T."/>
            <person name="Kim D."/>
            <person name="Ryu S."/>
            <person name="Kim W."/>
        </authorList>
    </citation>
    <scope>NUCLEOTIDE SEQUENCE [LARGE SCALE GENOMIC DNA]</scope>
    <source>
        <tissue evidence="1">Muscle</tissue>
    </source>
</reference>
<dbReference type="AlphaFoldDB" id="A0A5B7JJ03"/>
<accession>A0A5B7JJ03</accession>
<evidence type="ECO:0000313" key="1">
    <source>
        <dbReference type="EMBL" id="MPC92274.1"/>
    </source>
</evidence>
<protein>
    <submittedName>
        <fullName evidence="1">Uncharacterized protein</fullName>
    </submittedName>
</protein>